<feature type="active site" description="Proton donor" evidence="1">
    <location>
        <position position="48"/>
    </location>
</feature>
<dbReference type="GO" id="GO:0016491">
    <property type="term" value="F:oxidoreductase activity"/>
    <property type="evidence" value="ECO:0007669"/>
    <property type="project" value="InterPro"/>
</dbReference>
<keyword evidence="6" id="KW-1185">Reference proteome</keyword>
<evidence type="ECO:0000259" key="4">
    <source>
        <dbReference type="Pfam" id="PF00248"/>
    </source>
</evidence>
<gene>
    <name evidence="5" type="ORF">RI129_012743</name>
</gene>
<protein>
    <recommendedName>
        <fullName evidence="4">NADP-dependent oxidoreductase domain-containing protein</fullName>
    </recommendedName>
</protein>
<dbReference type="InterPro" id="IPR044488">
    <property type="entry name" value="AKR2E"/>
</dbReference>
<dbReference type="SUPFAM" id="SSF51430">
    <property type="entry name" value="NAD(P)-linked oxidoreductase"/>
    <property type="match status" value="1"/>
</dbReference>
<organism evidence="5 6">
    <name type="scientific">Pyrocoelia pectoralis</name>
    <dbReference type="NCBI Taxonomy" id="417401"/>
    <lineage>
        <taxon>Eukaryota</taxon>
        <taxon>Metazoa</taxon>
        <taxon>Ecdysozoa</taxon>
        <taxon>Arthropoda</taxon>
        <taxon>Hexapoda</taxon>
        <taxon>Insecta</taxon>
        <taxon>Pterygota</taxon>
        <taxon>Neoptera</taxon>
        <taxon>Endopterygota</taxon>
        <taxon>Coleoptera</taxon>
        <taxon>Polyphaga</taxon>
        <taxon>Elateriformia</taxon>
        <taxon>Elateroidea</taxon>
        <taxon>Lampyridae</taxon>
        <taxon>Lampyrinae</taxon>
        <taxon>Pyrocoelia</taxon>
    </lineage>
</organism>
<evidence type="ECO:0000313" key="6">
    <source>
        <dbReference type="Proteomes" id="UP001329430"/>
    </source>
</evidence>
<name>A0AAN7V321_9COLE</name>
<dbReference type="PROSITE" id="PS00798">
    <property type="entry name" value="ALDOKETO_REDUCTASE_1"/>
    <property type="match status" value="1"/>
</dbReference>
<sequence length="313" mass="36094">MKTLKLNNGHEIPVIGFGTFKSTEGEANRIVKEAIDVGYRHFDCAYFYGNEQEIGAALTDKIKDGTVKRDDLFITTKLWNNFHDKESVLPMLRNQLKSLQLEYVDLYLMHWPFGFKKDADMFPSASGSSAYSDVDYLETWKAMEECVRLGLARSIGISNFNTEQITRLLNAAQIKPAVNQIEVNPNINQKKLIQFCKDREIVITGYCPLGRVYAYEGSSAMPKPTLLDERVLAMREKYNKSAAQIVIRYLLDLGITIIPKSTRKERMIENLDVFDFELEKVDVEYLDSLDRNARICGFINFKDHKYFPFNIEY</sequence>
<feature type="binding site" evidence="2">
    <location>
        <position position="110"/>
    </location>
    <ligand>
        <name>substrate</name>
    </ligand>
</feature>
<reference evidence="5 6" key="1">
    <citation type="journal article" date="2024" name="Insects">
        <title>An Improved Chromosome-Level Genome Assembly of the Firefly Pyrocoelia pectoralis.</title>
        <authorList>
            <person name="Fu X."/>
            <person name="Meyer-Rochow V.B."/>
            <person name="Ballantyne L."/>
            <person name="Zhu X."/>
        </authorList>
    </citation>
    <scope>NUCLEOTIDE SEQUENCE [LARGE SCALE GENOMIC DNA]</scope>
    <source>
        <strain evidence="5">XCY_ONT2</strain>
    </source>
</reference>
<proteinExistence type="predicted"/>
<evidence type="ECO:0000256" key="1">
    <source>
        <dbReference type="PIRSR" id="PIRSR000097-1"/>
    </source>
</evidence>
<dbReference type="InterPro" id="IPR020471">
    <property type="entry name" value="AKR"/>
</dbReference>
<feature type="site" description="Lowers pKa of active site Tyr" evidence="3">
    <location>
        <position position="77"/>
    </location>
</feature>
<dbReference type="FunFam" id="3.20.20.100:FF:000023">
    <property type="entry name" value="aldose reductase"/>
    <property type="match status" value="1"/>
</dbReference>
<evidence type="ECO:0000256" key="2">
    <source>
        <dbReference type="PIRSR" id="PIRSR000097-2"/>
    </source>
</evidence>
<dbReference type="PANTHER" id="PTHR11732">
    <property type="entry name" value="ALDO/KETO REDUCTASE"/>
    <property type="match status" value="1"/>
</dbReference>
<dbReference type="Pfam" id="PF00248">
    <property type="entry name" value="Aldo_ket_red"/>
    <property type="match status" value="1"/>
</dbReference>
<dbReference type="InterPro" id="IPR023210">
    <property type="entry name" value="NADP_OxRdtase_dom"/>
</dbReference>
<dbReference type="PROSITE" id="PS00062">
    <property type="entry name" value="ALDOKETO_REDUCTASE_2"/>
    <property type="match status" value="1"/>
</dbReference>
<evidence type="ECO:0000313" key="5">
    <source>
        <dbReference type="EMBL" id="KAK5638448.1"/>
    </source>
</evidence>
<evidence type="ECO:0000256" key="3">
    <source>
        <dbReference type="PIRSR" id="PIRSR000097-3"/>
    </source>
</evidence>
<dbReference type="EMBL" id="JAVRBK010000010">
    <property type="protein sequence ID" value="KAK5638448.1"/>
    <property type="molecule type" value="Genomic_DNA"/>
</dbReference>
<dbReference type="InterPro" id="IPR036812">
    <property type="entry name" value="NAD(P)_OxRdtase_dom_sf"/>
</dbReference>
<dbReference type="CDD" id="cd19116">
    <property type="entry name" value="AKR_AKR2E1-5"/>
    <property type="match status" value="1"/>
</dbReference>
<dbReference type="InterPro" id="IPR018170">
    <property type="entry name" value="Aldo/ket_reductase_CS"/>
</dbReference>
<dbReference type="Gene3D" id="3.20.20.100">
    <property type="entry name" value="NADP-dependent oxidoreductase domain"/>
    <property type="match status" value="1"/>
</dbReference>
<dbReference type="PRINTS" id="PR00069">
    <property type="entry name" value="ALDKETRDTASE"/>
</dbReference>
<accession>A0AAN7V321</accession>
<dbReference type="PIRSF" id="PIRSF000097">
    <property type="entry name" value="AKR"/>
    <property type="match status" value="1"/>
</dbReference>
<feature type="domain" description="NADP-dependent oxidoreductase" evidence="4">
    <location>
        <begin position="15"/>
        <end position="290"/>
    </location>
</feature>
<dbReference type="AlphaFoldDB" id="A0AAN7V321"/>
<comment type="caution">
    <text evidence="5">The sequence shown here is derived from an EMBL/GenBank/DDBJ whole genome shotgun (WGS) entry which is preliminary data.</text>
</comment>
<dbReference type="Proteomes" id="UP001329430">
    <property type="component" value="Chromosome 10"/>
</dbReference>